<dbReference type="InterPro" id="IPR050215">
    <property type="entry name" value="Thiolase-like_sf_Thiolase"/>
</dbReference>
<dbReference type="GO" id="GO:0003988">
    <property type="term" value="F:acetyl-CoA C-acyltransferase activity"/>
    <property type="evidence" value="ECO:0007669"/>
    <property type="project" value="UniProtKB-ARBA"/>
</dbReference>
<evidence type="ECO:0000259" key="6">
    <source>
        <dbReference type="Pfam" id="PF02803"/>
    </source>
</evidence>
<dbReference type="PANTHER" id="PTHR43853">
    <property type="entry name" value="3-KETOACYL-COA THIOLASE, PEROXISOMAL"/>
    <property type="match status" value="1"/>
</dbReference>
<evidence type="ECO:0000313" key="7">
    <source>
        <dbReference type="EMBL" id="TCN22490.1"/>
    </source>
</evidence>
<dbReference type="InterPro" id="IPR020616">
    <property type="entry name" value="Thiolase_N"/>
</dbReference>
<evidence type="ECO:0000256" key="1">
    <source>
        <dbReference type="ARBA" id="ARBA00010982"/>
    </source>
</evidence>
<proteinExistence type="inferred from homology"/>
<dbReference type="CDD" id="cd00751">
    <property type="entry name" value="thiolase"/>
    <property type="match status" value="1"/>
</dbReference>
<dbReference type="Proteomes" id="UP000295043">
    <property type="component" value="Unassembled WGS sequence"/>
</dbReference>
<dbReference type="InterPro" id="IPR020613">
    <property type="entry name" value="Thiolase_CS"/>
</dbReference>
<accession>A0A4V2RCX1</accession>
<evidence type="ECO:0000256" key="3">
    <source>
        <dbReference type="ARBA" id="ARBA00023315"/>
    </source>
</evidence>
<dbReference type="Pfam" id="PF00108">
    <property type="entry name" value="Thiolase_N"/>
    <property type="match status" value="1"/>
</dbReference>
<comment type="caution">
    <text evidence="7">The sequence shown here is derived from an EMBL/GenBank/DDBJ whole genome shotgun (WGS) entry which is preliminary data.</text>
</comment>
<evidence type="ECO:0000259" key="5">
    <source>
        <dbReference type="Pfam" id="PF00108"/>
    </source>
</evidence>
<name>A0A4V2RCX1_9HYPH</name>
<reference evidence="7 8" key="1">
    <citation type="submission" date="2019-03" db="EMBL/GenBank/DDBJ databases">
        <title>Genomic Encyclopedia of Type Strains, Phase IV (KMG-V): Genome sequencing to study the core and pangenomes of soil and plant-associated prokaryotes.</title>
        <authorList>
            <person name="Whitman W."/>
        </authorList>
    </citation>
    <scope>NUCLEOTIDE SEQUENCE [LARGE SCALE GENOMIC DNA]</scope>
    <source>
        <strain evidence="7 8">23C40</strain>
    </source>
</reference>
<dbReference type="InterPro" id="IPR016039">
    <property type="entry name" value="Thiolase-like"/>
</dbReference>
<dbReference type="AlphaFoldDB" id="A0A4V2RCX1"/>
<feature type="domain" description="Thiolase C-terminal" evidence="6">
    <location>
        <begin position="125"/>
        <end position="239"/>
    </location>
</feature>
<comment type="similarity">
    <text evidence="1 4">Belongs to the thiolase-like superfamily. Thiolase family.</text>
</comment>
<evidence type="ECO:0000313" key="8">
    <source>
        <dbReference type="Proteomes" id="UP000295043"/>
    </source>
</evidence>
<dbReference type="NCBIfam" id="TIGR01930">
    <property type="entry name" value="AcCoA-C-Actrans"/>
    <property type="match status" value="1"/>
</dbReference>
<sequence>MAPDFIGDPDMGVAAENVATACRISRERQDRFALESHRRAVAAQMEGRFGREIVPVETPSGLVASDECPRANASAETLARLKPVFVRDGTVTAGNACPINDGAAVVLVTSLAAARRLGVPLALEFIDAATAGVDPNLLGLGPVPAMARLRARNPTLDIDKVDFIEFNEAFASQVLGSLDPLGISPERVNRDGGAIALGHPYGASGAILVVRLFAQMLAAVTNSEGLAMMGVGGGMGAVAHFRSLRVRHTA</sequence>
<dbReference type="InterPro" id="IPR020617">
    <property type="entry name" value="Thiolase_C"/>
</dbReference>
<keyword evidence="3 4" id="KW-0012">Acyltransferase</keyword>
<dbReference type="GO" id="GO:0006635">
    <property type="term" value="P:fatty acid beta-oxidation"/>
    <property type="evidence" value="ECO:0007669"/>
    <property type="project" value="TreeGrafter"/>
</dbReference>
<feature type="domain" description="Thiolase N-terminal" evidence="5">
    <location>
        <begin position="6"/>
        <end position="110"/>
    </location>
</feature>
<dbReference type="Gene3D" id="3.40.47.10">
    <property type="match status" value="2"/>
</dbReference>
<organism evidence="7 8">
    <name type="scientific">Sinorhizobium americanum</name>
    <dbReference type="NCBI Taxonomy" id="194963"/>
    <lineage>
        <taxon>Bacteria</taxon>
        <taxon>Pseudomonadati</taxon>
        <taxon>Pseudomonadota</taxon>
        <taxon>Alphaproteobacteria</taxon>
        <taxon>Hyphomicrobiales</taxon>
        <taxon>Rhizobiaceae</taxon>
        <taxon>Sinorhizobium/Ensifer group</taxon>
        <taxon>Sinorhizobium</taxon>
    </lineage>
</organism>
<keyword evidence="2 4" id="KW-0808">Transferase</keyword>
<dbReference type="Pfam" id="PF02803">
    <property type="entry name" value="Thiolase_C"/>
    <property type="match status" value="1"/>
</dbReference>
<evidence type="ECO:0000256" key="4">
    <source>
        <dbReference type="RuleBase" id="RU003557"/>
    </source>
</evidence>
<dbReference type="GO" id="GO:0010124">
    <property type="term" value="P:phenylacetate catabolic process"/>
    <property type="evidence" value="ECO:0007669"/>
    <property type="project" value="TreeGrafter"/>
</dbReference>
<gene>
    <name evidence="7" type="ORF">EV184_12451</name>
</gene>
<dbReference type="EMBL" id="SLVU01000024">
    <property type="protein sequence ID" value="TCN22490.1"/>
    <property type="molecule type" value="Genomic_DNA"/>
</dbReference>
<dbReference type="SUPFAM" id="SSF53901">
    <property type="entry name" value="Thiolase-like"/>
    <property type="match status" value="2"/>
</dbReference>
<dbReference type="PANTHER" id="PTHR43853:SF3">
    <property type="entry name" value="ACETYL-COA C-ACETYLTRANSFERASE YHFS-RELATED"/>
    <property type="match status" value="1"/>
</dbReference>
<protein>
    <submittedName>
        <fullName evidence="7">Acetyl-CoA acetyltransferase family protein</fullName>
    </submittedName>
</protein>
<dbReference type="GO" id="GO:0005737">
    <property type="term" value="C:cytoplasm"/>
    <property type="evidence" value="ECO:0007669"/>
    <property type="project" value="UniProtKB-ARBA"/>
</dbReference>
<evidence type="ECO:0000256" key="2">
    <source>
        <dbReference type="ARBA" id="ARBA00022679"/>
    </source>
</evidence>
<dbReference type="InterPro" id="IPR002155">
    <property type="entry name" value="Thiolase"/>
</dbReference>
<dbReference type="PROSITE" id="PS00737">
    <property type="entry name" value="THIOLASE_2"/>
    <property type="match status" value="1"/>
</dbReference>